<evidence type="ECO:0000313" key="4">
    <source>
        <dbReference type="Proteomes" id="UP001156882"/>
    </source>
</evidence>
<comment type="caution">
    <text evidence="3">The sequence shown here is derived from an EMBL/GenBank/DDBJ whole genome shotgun (WGS) entry which is preliminary data.</text>
</comment>
<keyword evidence="1" id="KW-0597">Phosphoprotein</keyword>
<dbReference type="PROSITE" id="PS50110">
    <property type="entry name" value="RESPONSE_REGULATORY"/>
    <property type="match status" value="1"/>
</dbReference>
<dbReference type="SUPFAM" id="SSF52172">
    <property type="entry name" value="CheY-like"/>
    <property type="match status" value="1"/>
</dbReference>
<protein>
    <recommendedName>
        <fullName evidence="2">Response regulatory domain-containing protein</fullName>
    </recommendedName>
</protein>
<evidence type="ECO:0000313" key="3">
    <source>
        <dbReference type="EMBL" id="GLS18959.1"/>
    </source>
</evidence>
<dbReference type="InterPro" id="IPR011006">
    <property type="entry name" value="CheY-like_superfamily"/>
</dbReference>
<proteinExistence type="predicted"/>
<organism evidence="3 4">
    <name type="scientific">Labrys miyagiensis</name>
    <dbReference type="NCBI Taxonomy" id="346912"/>
    <lineage>
        <taxon>Bacteria</taxon>
        <taxon>Pseudomonadati</taxon>
        <taxon>Pseudomonadota</taxon>
        <taxon>Alphaproteobacteria</taxon>
        <taxon>Hyphomicrobiales</taxon>
        <taxon>Xanthobacteraceae</taxon>
        <taxon>Labrys</taxon>
    </lineage>
</organism>
<dbReference type="EMBL" id="BSPC01000015">
    <property type="protein sequence ID" value="GLS18959.1"/>
    <property type="molecule type" value="Genomic_DNA"/>
</dbReference>
<feature type="domain" description="Response regulatory" evidence="2">
    <location>
        <begin position="33"/>
        <end position="146"/>
    </location>
</feature>
<accession>A0ABQ6CJR2</accession>
<feature type="modified residue" description="4-aspartylphosphate" evidence="1">
    <location>
        <position position="83"/>
    </location>
</feature>
<dbReference type="InterPro" id="IPR001789">
    <property type="entry name" value="Sig_transdc_resp-reg_receiver"/>
</dbReference>
<reference evidence="4" key="1">
    <citation type="journal article" date="2019" name="Int. J. Syst. Evol. Microbiol.">
        <title>The Global Catalogue of Microorganisms (GCM) 10K type strain sequencing project: providing services to taxonomists for standard genome sequencing and annotation.</title>
        <authorList>
            <consortium name="The Broad Institute Genomics Platform"/>
            <consortium name="The Broad Institute Genome Sequencing Center for Infectious Disease"/>
            <person name="Wu L."/>
            <person name="Ma J."/>
        </authorList>
    </citation>
    <scope>NUCLEOTIDE SEQUENCE [LARGE SCALE GENOMIC DNA]</scope>
    <source>
        <strain evidence="4">NBRC 101365</strain>
    </source>
</reference>
<sequence>MPCLALSRVIAATANGVDGHNDGHLDLPATSALVLLVECDLASLLICANELLDEGYEVIESESAVTAMAMLLLRRDFDVMIVDIDVDHAPEGLALVRYATRHLPAMKILIHSAWIDVQNEPDVIVAGLLPKPYPPGALVRQMLALLTPPTR</sequence>
<keyword evidence="4" id="KW-1185">Reference proteome</keyword>
<evidence type="ECO:0000259" key="2">
    <source>
        <dbReference type="PROSITE" id="PS50110"/>
    </source>
</evidence>
<dbReference type="Gene3D" id="3.40.50.2300">
    <property type="match status" value="1"/>
</dbReference>
<name>A0ABQ6CJR2_9HYPH</name>
<gene>
    <name evidence="3" type="ORF">GCM10007874_19760</name>
</gene>
<dbReference type="Proteomes" id="UP001156882">
    <property type="component" value="Unassembled WGS sequence"/>
</dbReference>
<evidence type="ECO:0000256" key="1">
    <source>
        <dbReference type="PROSITE-ProRule" id="PRU00169"/>
    </source>
</evidence>